<keyword evidence="3" id="KW-1185">Reference proteome</keyword>
<organism evidence="2 3">
    <name type="scientific">Cohnella yongneupensis</name>
    <dbReference type="NCBI Taxonomy" id="425006"/>
    <lineage>
        <taxon>Bacteria</taxon>
        <taxon>Bacillati</taxon>
        <taxon>Bacillota</taxon>
        <taxon>Bacilli</taxon>
        <taxon>Bacillales</taxon>
        <taxon>Paenibacillaceae</taxon>
        <taxon>Cohnella</taxon>
    </lineage>
</organism>
<dbReference type="EMBL" id="JBHSNC010000042">
    <property type="protein sequence ID" value="MFC5530523.1"/>
    <property type="molecule type" value="Genomic_DNA"/>
</dbReference>
<feature type="region of interest" description="Disordered" evidence="1">
    <location>
        <begin position="71"/>
        <end position="91"/>
    </location>
</feature>
<comment type="caution">
    <text evidence="2">The sequence shown here is derived from an EMBL/GenBank/DDBJ whole genome shotgun (WGS) entry which is preliminary data.</text>
</comment>
<dbReference type="RefSeq" id="WP_378112459.1">
    <property type="nucleotide sequence ID" value="NZ_JBHSNC010000042.1"/>
</dbReference>
<evidence type="ECO:0000256" key="1">
    <source>
        <dbReference type="SAM" id="MobiDB-lite"/>
    </source>
</evidence>
<dbReference type="Proteomes" id="UP001596108">
    <property type="component" value="Unassembled WGS sequence"/>
</dbReference>
<name>A0ABW0R0J4_9BACL</name>
<evidence type="ECO:0000313" key="2">
    <source>
        <dbReference type="EMBL" id="MFC5530523.1"/>
    </source>
</evidence>
<proteinExistence type="predicted"/>
<accession>A0ABW0R0J4</accession>
<evidence type="ECO:0000313" key="3">
    <source>
        <dbReference type="Proteomes" id="UP001596108"/>
    </source>
</evidence>
<sequence length="91" mass="10525">MTNELDNIALRVNGTDWRLRDVLKLACMEGGFSAVEDSISRAVILAFAEQHGLAIEEQEWKAKANEMRRQRGLYKRRARSTTNRRRRFSGT</sequence>
<gene>
    <name evidence="2" type="ORF">ACFPQ4_13885</name>
</gene>
<protein>
    <submittedName>
        <fullName evidence="2">Uncharacterized protein</fullName>
    </submittedName>
</protein>
<reference evidence="3" key="1">
    <citation type="journal article" date="2019" name="Int. J. Syst. Evol. Microbiol.">
        <title>The Global Catalogue of Microorganisms (GCM) 10K type strain sequencing project: providing services to taxonomists for standard genome sequencing and annotation.</title>
        <authorList>
            <consortium name="The Broad Institute Genomics Platform"/>
            <consortium name="The Broad Institute Genome Sequencing Center for Infectious Disease"/>
            <person name="Wu L."/>
            <person name="Ma J."/>
        </authorList>
    </citation>
    <scope>NUCLEOTIDE SEQUENCE [LARGE SCALE GENOMIC DNA]</scope>
    <source>
        <strain evidence="3">CGMCC 1.18578</strain>
    </source>
</reference>